<sequence>MNFDFFFTIFFYNLYKLNTKFKNIIIISAIYIYIFINYLTKNMYIDTIYVYLLNNLTNLEINLLIIFIVSLFINFNKNKKLIIILILVIILYLQNNYFNLKLNIIDYNLNLNLLNGLFLIHPILIYIFYSKNYNIINKLINYNNKINFNYINCQKMLDLMLHLKKKLKNNLFIIIIAISLGAWWAFQELSWGTWWNWDLVEIINLYYLLLYLFYNHTNNITLIKTINNNFFKNIFKIIILLIAVRYNLIQSIHNFISINNFYQYILYIYIVLLFFKPIKLKIKKKINFFNKLFNNFNFIYYIILINIIIGSNINILSNLNNSIINVFKLYLIYMFLMLITWNLKHWKSNFWFSLLNNEFTIISNVYKIYWSIRIYKTTHLIILMFISYIFLNKLSINLVQQINNNYIVLSNTIQQSTNNILFFNKQLIFENNYNILNASNILNIDFFYKNNNINEYNNQLSNSKFLTSYWLEFFNNNKYYYLYNFLSNLILYLYFIIFINIKIINIRIRKIY</sequence>
<organism evidence="4">
    <name type="scientific">Tetrahymena pyriformis</name>
    <dbReference type="NCBI Taxonomy" id="5908"/>
    <lineage>
        <taxon>Eukaryota</taxon>
        <taxon>Sar</taxon>
        <taxon>Alveolata</taxon>
        <taxon>Ciliophora</taxon>
        <taxon>Intramacronucleata</taxon>
        <taxon>Oligohymenophorea</taxon>
        <taxon>Hymenostomatida</taxon>
        <taxon>Tetrahymenina</taxon>
        <taxon>Tetrahymenidae</taxon>
        <taxon>Tetrahymena</taxon>
    </lineage>
</organism>
<dbReference type="GO" id="GO:0017004">
    <property type="term" value="P:cytochrome complex assembly"/>
    <property type="evidence" value="ECO:0007669"/>
    <property type="project" value="UniProtKB-KW"/>
</dbReference>
<geneLocation type="mitochondrion" evidence="4"/>
<keyword evidence="3" id="KW-1133">Transmembrane helix</keyword>
<keyword evidence="4" id="KW-0456">Lyase</keyword>
<reference evidence="4" key="2">
    <citation type="journal article" date="2000" name="J. Mol. Biol.">
        <title>Expression of mitochondrial protein-coding genes in Tetrahymena pyriformis.</title>
        <authorList>
            <person name="Edqvist J."/>
            <person name="Burger G."/>
            <person name="Gray M.W."/>
        </authorList>
    </citation>
    <scope>NUCLEOTIDE SEQUENCE</scope>
</reference>
<feature type="transmembrane region" description="Helical" evidence="3">
    <location>
        <begin position="298"/>
        <end position="317"/>
    </location>
</feature>
<feature type="transmembrane region" description="Helical" evidence="3">
    <location>
        <begin position="192"/>
        <end position="213"/>
    </location>
</feature>
<keyword evidence="3" id="KW-0812">Transmembrane</keyword>
<dbReference type="AlphaFoldDB" id="Q9XMS7"/>
<dbReference type="GO" id="GO:0016829">
    <property type="term" value="F:lyase activity"/>
    <property type="evidence" value="ECO:0007669"/>
    <property type="project" value="UniProtKB-KW"/>
</dbReference>
<feature type="transmembrane region" description="Helical" evidence="3">
    <location>
        <begin position="233"/>
        <end position="249"/>
    </location>
</feature>
<evidence type="ECO:0000256" key="2">
    <source>
        <dbReference type="ARBA" id="ARBA00022748"/>
    </source>
</evidence>
<feature type="transmembrane region" description="Helical" evidence="3">
    <location>
        <begin position="169"/>
        <end position="186"/>
    </location>
</feature>
<feature type="transmembrane region" description="Helical" evidence="3">
    <location>
        <begin position="110"/>
        <end position="129"/>
    </location>
</feature>
<proteinExistence type="inferred from homology"/>
<comment type="similarity">
    <text evidence="1">Belongs to the CcmF/CycK/Ccl1/NrfE/CcsA family.</text>
</comment>
<dbReference type="RefSeq" id="NP_049591.1">
    <property type="nucleotide sequence ID" value="NC_000862.1"/>
</dbReference>
<reference evidence="4" key="1">
    <citation type="journal article" date="2000" name="J. Mol. Biol.">
        <title>Complete sequence of the mitochondrial genome of Tetrahymena pyriformis and comparison with Paramecium aurelia mitochondrial DNA.</title>
        <authorList>
            <person name="Burger G."/>
            <person name="Zhu Y."/>
            <person name="Littlejohn T.G."/>
            <person name="Greenwood S.J."/>
            <person name="Schnare M.N."/>
            <person name="Lang B.F."/>
            <person name="Gray M.W."/>
        </authorList>
    </citation>
    <scope>NUCLEOTIDE SEQUENCE</scope>
</reference>
<dbReference type="InterPro" id="IPR003567">
    <property type="entry name" value="Cyt_c_biogenesis"/>
</dbReference>
<keyword evidence="2" id="KW-0201">Cytochrome c-type biogenesis</keyword>
<dbReference type="GO" id="GO:0015232">
    <property type="term" value="F:heme transmembrane transporter activity"/>
    <property type="evidence" value="ECO:0007669"/>
    <property type="project" value="InterPro"/>
</dbReference>
<protein>
    <submittedName>
        <fullName evidence="4">Haem lyase</fullName>
    </submittedName>
</protein>
<dbReference type="EMBL" id="AF160864">
    <property type="protein sequence ID" value="AAD41936.1"/>
    <property type="molecule type" value="Genomic_DNA"/>
</dbReference>
<dbReference type="PRINTS" id="PR01410">
    <property type="entry name" value="CCBIOGENESIS"/>
</dbReference>
<dbReference type="GO" id="GO:0016020">
    <property type="term" value="C:membrane"/>
    <property type="evidence" value="ECO:0007669"/>
    <property type="project" value="InterPro"/>
</dbReference>
<feature type="transmembrane region" description="Helical" evidence="3">
    <location>
        <begin position="480"/>
        <end position="501"/>
    </location>
</feature>
<feature type="transmembrane region" description="Helical" evidence="3">
    <location>
        <begin position="261"/>
        <end position="278"/>
    </location>
</feature>
<name>Q9XMS7_TETPY</name>
<gene>
    <name evidence="4" type="primary">yejR</name>
</gene>
<keyword evidence="4" id="KW-0496">Mitochondrion</keyword>
<evidence type="ECO:0000256" key="1">
    <source>
        <dbReference type="ARBA" id="ARBA00009186"/>
    </source>
</evidence>
<feature type="transmembrane region" description="Helical" evidence="3">
    <location>
        <begin position="374"/>
        <end position="391"/>
    </location>
</feature>
<accession>Q9XMS7</accession>
<evidence type="ECO:0000313" key="4">
    <source>
        <dbReference type="EMBL" id="AAD41936.1"/>
    </source>
</evidence>
<feature type="transmembrane region" description="Helical" evidence="3">
    <location>
        <begin position="81"/>
        <end position="98"/>
    </location>
</feature>
<evidence type="ECO:0000256" key="3">
    <source>
        <dbReference type="SAM" id="Phobius"/>
    </source>
</evidence>
<keyword evidence="3" id="KW-0472">Membrane</keyword>
<feature type="transmembrane region" description="Helical" evidence="3">
    <location>
        <begin position="323"/>
        <end position="343"/>
    </location>
</feature>
<feature type="transmembrane region" description="Helical" evidence="3">
    <location>
        <begin position="51"/>
        <end position="74"/>
    </location>
</feature>
<dbReference type="GeneID" id="800765"/>
<feature type="transmembrane region" description="Helical" evidence="3">
    <location>
        <begin position="21"/>
        <end position="39"/>
    </location>
</feature>